<evidence type="ECO:0008006" key="17">
    <source>
        <dbReference type="Google" id="ProtNLM"/>
    </source>
</evidence>
<dbReference type="InterPro" id="IPR013087">
    <property type="entry name" value="Znf_C2H2_type"/>
</dbReference>
<evidence type="ECO:0000256" key="8">
    <source>
        <dbReference type="ARBA" id="ARBA00023125"/>
    </source>
</evidence>
<dbReference type="PROSITE" id="PS00028">
    <property type="entry name" value="ZINC_FINGER_C2H2_1"/>
    <property type="match status" value="4"/>
</dbReference>
<evidence type="ECO:0000313" key="15">
    <source>
        <dbReference type="EMBL" id="VCW68850.1"/>
    </source>
</evidence>
<keyword evidence="9" id="KW-0804">Transcription</keyword>
<dbReference type="EMBL" id="CYRY02004348">
    <property type="protein sequence ID" value="VCW68850.1"/>
    <property type="molecule type" value="Genomic_DNA"/>
</dbReference>
<feature type="non-terminal residue" evidence="15">
    <location>
        <position position="517"/>
    </location>
</feature>
<dbReference type="SUPFAM" id="SSF109640">
    <property type="entry name" value="KRAB domain (Kruppel-associated box)"/>
    <property type="match status" value="2"/>
</dbReference>
<feature type="non-terminal residue" evidence="15">
    <location>
        <position position="1"/>
    </location>
</feature>
<feature type="domain" description="C2H2-type" evidence="13">
    <location>
        <begin position="437"/>
        <end position="464"/>
    </location>
</feature>
<evidence type="ECO:0000256" key="2">
    <source>
        <dbReference type="ARBA" id="ARBA00006991"/>
    </source>
</evidence>
<name>A0A9X9PVW5_GULGU</name>
<dbReference type="PROSITE" id="PS50157">
    <property type="entry name" value="ZINC_FINGER_C2H2_2"/>
    <property type="match status" value="4"/>
</dbReference>
<dbReference type="GO" id="GO:0000981">
    <property type="term" value="F:DNA-binding transcription factor activity, RNA polymerase II-specific"/>
    <property type="evidence" value="ECO:0007669"/>
    <property type="project" value="TreeGrafter"/>
</dbReference>
<dbReference type="InterPro" id="IPR036051">
    <property type="entry name" value="KRAB_dom_sf"/>
</dbReference>
<dbReference type="GO" id="GO:0005634">
    <property type="term" value="C:nucleus"/>
    <property type="evidence" value="ECO:0007669"/>
    <property type="project" value="UniProtKB-SubCell"/>
</dbReference>
<evidence type="ECO:0000256" key="12">
    <source>
        <dbReference type="SAM" id="MobiDB-lite"/>
    </source>
</evidence>
<dbReference type="FunFam" id="3.30.160.60:FF:002090">
    <property type="entry name" value="Zinc finger protein 473"/>
    <property type="match status" value="1"/>
</dbReference>
<dbReference type="GO" id="GO:0000977">
    <property type="term" value="F:RNA polymerase II transcription regulatory region sequence-specific DNA binding"/>
    <property type="evidence" value="ECO:0007669"/>
    <property type="project" value="TreeGrafter"/>
</dbReference>
<keyword evidence="8" id="KW-0238">DNA-binding</keyword>
<evidence type="ECO:0000256" key="1">
    <source>
        <dbReference type="ARBA" id="ARBA00004123"/>
    </source>
</evidence>
<accession>A0A9X9PVW5</accession>
<dbReference type="Pfam" id="PF00096">
    <property type="entry name" value="zf-C2H2"/>
    <property type="match status" value="4"/>
</dbReference>
<dbReference type="Gene3D" id="3.30.160.60">
    <property type="entry name" value="Classic Zinc Finger"/>
    <property type="match status" value="4"/>
</dbReference>
<dbReference type="CDD" id="cd07765">
    <property type="entry name" value="KRAB_A-box"/>
    <property type="match status" value="1"/>
</dbReference>
<comment type="caution">
    <text evidence="15">The sequence shown here is derived from an EMBL/GenBank/DDBJ whole genome shotgun (WGS) entry which is preliminary data.</text>
</comment>
<feature type="compositionally biased region" description="Low complexity" evidence="12">
    <location>
        <begin position="1"/>
        <end position="32"/>
    </location>
</feature>
<keyword evidence="16" id="KW-1185">Reference proteome</keyword>
<feature type="domain" description="C2H2-type" evidence="13">
    <location>
        <begin position="409"/>
        <end position="436"/>
    </location>
</feature>
<dbReference type="FunFam" id="3.30.160.60:FF:000052">
    <property type="entry name" value="zinc finger protein 546 isoform X1"/>
    <property type="match status" value="1"/>
</dbReference>
<dbReference type="InterPro" id="IPR001909">
    <property type="entry name" value="KRAB"/>
</dbReference>
<dbReference type="AlphaFoldDB" id="A0A9X9PVW5"/>
<feature type="domain" description="C2H2-type" evidence="13">
    <location>
        <begin position="494"/>
        <end position="517"/>
    </location>
</feature>
<dbReference type="Proteomes" id="UP000269945">
    <property type="component" value="Unassembled WGS sequence"/>
</dbReference>
<gene>
    <name evidence="15" type="ORF">BN2614_LOCUS2</name>
</gene>
<evidence type="ECO:0000256" key="9">
    <source>
        <dbReference type="ARBA" id="ARBA00023163"/>
    </source>
</evidence>
<keyword evidence="5 11" id="KW-0863">Zinc-finger</keyword>
<dbReference type="SMART" id="SM00349">
    <property type="entry name" value="KRAB"/>
    <property type="match status" value="2"/>
</dbReference>
<keyword evidence="6" id="KW-0862">Zinc</keyword>
<dbReference type="PANTHER" id="PTHR24381:SF384">
    <property type="entry name" value="ZINC FINGER PROTEIN 2"/>
    <property type="match status" value="1"/>
</dbReference>
<evidence type="ECO:0000259" key="13">
    <source>
        <dbReference type="PROSITE" id="PS50157"/>
    </source>
</evidence>
<dbReference type="Gene3D" id="6.10.140.140">
    <property type="match status" value="1"/>
</dbReference>
<evidence type="ECO:0000313" key="16">
    <source>
        <dbReference type="Proteomes" id="UP000269945"/>
    </source>
</evidence>
<evidence type="ECO:0000256" key="10">
    <source>
        <dbReference type="ARBA" id="ARBA00023242"/>
    </source>
</evidence>
<keyword evidence="10" id="KW-0539">Nucleus</keyword>
<dbReference type="PANTHER" id="PTHR24381">
    <property type="entry name" value="ZINC FINGER PROTEIN"/>
    <property type="match status" value="1"/>
</dbReference>
<evidence type="ECO:0000256" key="11">
    <source>
        <dbReference type="PROSITE-ProRule" id="PRU00042"/>
    </source>
</evidence>
<dbReference type="InterPro" id="IPR036236">
    <property type="entry name" value="Znf_C2H2_sf"/>
</dbReference>
<evidence type="ECO:0000256" key="7">
    <source>
        <dbReference type="ARBA" id="ARBA00023015"/>
    </source>
</evidence>
<dbReference type="Pfam" id="PF01352">
    <property type="entry name" value="KRAB"/>
    <property type="match status" value="2"/>
</dbReference>
<dbReference type="PROSITE" id="PS50805">
    <property type="entry name" value="KRAB"/>
    <property type="match status" value="2"/>
</dbReference>
<dbReference type="SMART" id="SM00355">
    <property type="entry name" value="ZnF_C2H2"/>
    <property type="match status" value="4"/>
</dbReference>
<keyword evidence="4" id="KW-0677">Repeat</keyword>
<reference evidence="15 16" key="1">
    <citation type="submission" date="2018-10" db="EMBL/GenBank/DDBJ databases">
        <authorList>
            <person name="Ekblom R."/>
            <person name="Jareborg N."/>
        </authorList>
    </citation>
    <scope>NUCLEOTIDE SEQUENCE [LARGE SCALE GENOMIC DNA]</scope>
    <source>
        <tissue evidence="15">Muscle</tissue>
    </source>
</reference>
<protein>
    <recommendedName>
        <fullName evidence="17">ZFP28 zinc finger protein</fullName>
    </recommendedName>
</protein>
<feature type="domain" description="KRAB" evidence="14">
    <location>
        <begin position="222"/>
        <end position="289"/>
    </location>
</feature>
<feature type="region of interest" description="Disordered" evidence="12">
    <location>
        <begin position="1"/>
        <end position="65"/>
    </location>
</feature>
<dbReference type="FunFam" id="3.30.160.60:FF:001220">
    <property type="entry name" value="ZFP28 zinc finger protein"/>
    <property type="match status" value="1"/>
</dbReference>
<comment type="subcellular location">
    <subcellularLocation>
        <location evidence="1">Nucleus</location>
    </subcellularLocation>
</comment>
<evidence type="ECO:0000256" key="6">
    <source>
        <dbReference type="ARBA" id="ARBA00022833"/>
    </source>
</evidence>
<evidence type="ECO:0000259" key="14">
    <source>
        <dbReference type="PROSITE" id="PS50805"/>
    </source>
</evidence>
<feature type="domain" description="KRAB" evidence="14">
    <location>
        <begin position="93"/>
        <end position="164"/>
    </location>
</feature>
<dbReference type="GO" id="GO:0008270">
    <property type="term" value="F:zinc ion binding"/>
    <property type="evidence" value="ECO:0007669"/>
    <property type="project" value="UniProtKB-KW"/>
</dbReference>
<organism evidence="15 16">
    <name type="scientific">Gulo gulo</name>
    <name type="common">Wolverine</name>
    <name type="synonym">Gluton</name>
    <dbReference type="NCBI Taxonomy" id="48420"/>
    <lineage>
        <taxon>Eukaryota</taxon>
        <taxon>Metazoa</taxon>
        <taxon>Chordata</taxon>
        <taxon>Craniata</taxon>
        <taxon>Vertebrata</taxon>
        <taxon>Euteleostomi</taxon>
        <taxon>Mammalia</taxon>
        <taxon>Eutheria</taxon>
        <taxon>Laurasiatheria</taxon>
        <taxon>Carnivora</taxon>
        <taxon>Caniformia</taxon>
        <taxon>Musteloidea</taxon>
        <taxon>Mustelidae</taxon>
        <taxon>Guloninae</taxon>
        <taxon>Gulo</taxon>
    </lineage>
</organism>
<evidence type="ECO:0000256" key="3">
    <source>
        <dbReference type="ARBA" id="ARBA00022723"/>
    </source>
</evidence>
<keyword evidence="7" id="KW-0805">Transcription regulation</keyword>
<feature type="domain" description="C2H2-type" evidence="13">
    <location>
        <begin position="465"/>
        <end position="493"/>
    </location>
</feature>
<evidence type="ECO:0000256" key="4">
    <source>
        <dbReference type="ARBA" id="ARBA00022737"/>
    </source>
</evidence>
<dbReference type="FunFam" id="3.30.160.60:FF:000519">
    <property type="entry name" value="Zinc finger protein 470"/>
    <property type="match status" value="1"/>
</dbReference>
<sequence length="517" mass="58394">GRGSPPRRGAPRTKPGAGRGRTAGTPAAFARPGRGRPRARNGSPSRGQRGAVTAGPENRALPSRDTALLQEKRQKQEAAETRTELGAMSQSLVTFGDVAVDFSREEWEWLSSAQRNLYRTVMLENYRNLVSLGLCISKPEMISSLEQRKEPWMAKRRLTRGRCPDLKIVPEIKELPAKKDITKEKLPQAVIMGRLTNYSLECSILGENWDYGALFERQPGLVAITNVAVDFSQQLDPARKSVCKNVRWESHGDLGSVGPCVPKPDLVSPPEQGRAPWMVRTELTRGLGPGQQSIRETQELFPKQDSFAEVTDRTSNPNVECSTFRGNWDSKGVFERKLVGQETQFRQEAITHNKTLSKEREHTLNKSGRWFHLDISEERVHNRDSVKKNFPKNSVVIKHTGIYAGKKLFKCNECKKTFTQSSSLTVHQRIHTGEKPYKCNECGKAFSDGSSFARHQRCHTGKKPYECIECGKAFIQNTSLIRHWRYYHTGEKPFDCIDCGKAFSDHIGLNQHRRIHT</sequence>
<proteinExistence type="inferred from homology"/>
<comment type="similarity">
    <text evidence="2">Belongs to the krueppel C2H2-type zinc-finger protein family.</text>
</comment>
<keyword evidence="3" id="KW-0479">Metal-binding</keyword>
<evidence type="ECO:0000256" key="5">
    <source>
        <dbReference type="ARBA" id="ARBA00022771"/>
    </source>
</evidence>
<dbReference type="SUPFAM" id="SSF57667">
    <property type="entry name" value="beta-beta-alpha zinc fingers"/>
    <property type="match status" value="2"/>
</dbReference>